<reference evidence="2" key="1">
    <citation type="submission" date="2023-08" db="EMBL/GenBank/DDBJ databases">
        <authorList>
            <person name="Audoor S."/>
            <person name="Bilcke G."/>
        </authorList>
    </citation>
    <scope>NUCLEOTIDE SEQUENCE</scope>
</reference>
<evidence type="ECO:0008006" key="4">
    <source>
        <dbReference type="Google" id="ProtNLM"/>
    </source>
</evidence>
<sequence>MARPNSRSILLALFFIFLAVRYLRETGQNPYKTPVFNNSLLNRENEYRDQFNVQNNTKCLPVDEEKPEVEVEERCALCFFGLPRSYESMVLPGLVKNVFTPNADNKCDVFLHYFHKEEEPAQRKNAGGKLNPDEIFLVENAAKSVLGSNTTVVIVNDTDDSFLEQRKYQLERYQETRDKNGIKVYFPFKTKFRISSLDNMVKQWHSIDKTFTMMEDYMNKHNINYTRVAMLRNDVMFLTPFNIAMVDNTEKAPDSKHFVLPGFANFPVTDRMIYGVYDAVKMWSTTRFDRIEKRAWEYKHTGVAMHSEKFMAADLLPSIETAGYTRLRNNNVCFVRTRAASIALWQDCVRDVPKGLEGKNMTALIEEILERKCEKVEGDSAFCPPEFNSSVPF</sequence>
<dbReference type="EMBL" id="CAKOGP040001792">
    <property type="protein sequence ID" value="CAJ1951912.1"/>
    <property type="molecule type" value="Genomic_DNA"/>
</dbReference>
<accession>A0AAD2JHP7</accession>
<feature type="chain" id="PRO_5042280563" description="Hexosyltransferase" evidence="1">
    <location>
        <begin position="23"/>
        <end position="393"/>
    </location>
</feature>
<proteinExistence type="predicted"/>
<organism evidence="2 3">
    <name type="scientific">Cylindrotheca closterium</name>
    <dbReference type="NCBI Taxonomy" id="2856"/>
    <lineage>
        <taxon>Eukaryota</taxon>
        <taxon>Sar</taxon>
        <taxon>Stramenopiles</taxon>
        <taxon>Ochrophyta</taxon>
        <taxon>Bacillariophyta</taxon>
        <taxon>Bacillariophyceae</taxon>
        <taxon>Bacillariophycidae</taxon>
        <taxon>Bacillariales</taxon>
        <taxon>Bacillariaceae</taxon>
        <taxon>Cylindrotheca</taxon>
    </lineage>
</organism>
<name>A0AAD2JHP7_9STRA</name>
<dbReference type="Proteomes" id="UP001295423">
    <property type="component" value="Unassembled WGS sequence"/>
</dbReference>
<evidence type="ECO:0000256" key="1">
    <source>
        <dbReference type="SAM" id="SignalP"/>
    </source>
</evidence>
<dbReference type="AlphaFoldDB" id="A0AAD2JHP7"/>
<evidence type="ECO:0000313" key="3">
    <source>
        <dbReference type="Proteomes" id="UP001295423"/>
    </source>
</evidence>
<feature type="signal peptide" evidence="1">
    <location>
        <begin position="1"/>
        <end position="22"/>
    </location>
</feature>
<evidence type="ECO:0000313" key="2">
    <source>
        <dbReference type="EMBL" id="CAJ1951912.1"/>
    </source>
</evidence>
<keyword evidence="1" id="KW-0732">Signal</keyword>
<gene>
    <name evidence="2" type="ORF">CYCCA115_LOCUS13300</name>
</gene>
<protein>
    <recommendedName>
        <fullName evidence="4">Hexosyltransferase</fullName>
    </recommendedName>
</protein>
<comment type="caution">
    <text evidence="2">The sequence shown here is derived from an EMBL/GenBank/DDBJ whole genome shotgun (WGS) entry which is preliminary data.</text>
</comment>
<keyword evidence="3" id="KW-1185">Reference proteome</keyword>